<protein>
    <submittedName>
        <fullName evidence="5">Class I SAM-dependent methyltransferase</fullName>
    </submittedName>
</protein>
<dbReference type="Gene3D" id="3.40.50.150">
    <property type="entry name" value="Vaccinia Virus protein VP39"/>
    <property type="match status" value="1"/>
</dbReference>
<accession>A0A930VLG5</accession>
<reference evidence="5" key="1">
    <citation type="submission" date="2020-11" db="EMBL/GenBank/DDBJ databases">
        <title>Nocardioides cynanchi sp. nov., isolated from soil of rhizosphere of Cynanchum wilfordii.</title>
        <authorList>
            <person name="Lee J.-S."/>
            <person name="Suh M.K."/>
            <person name="Kim J.-S."/>
        </authorList>
    </citation>
    <scope>NUCLEOTIDE SEQUENCE</scope>
    <source>
        <strain evidence="5">KCTC 19276</strain>
    </source>
</reference>
<comment type="caution">
    <text evidence="5">The sequence shown here is derived from an EMBL/GenBank/DDBJ whole genome shotgun (WGS) entry which is preliminary data.</text>
</comment>
<dbReference type="InterPro" id="IPR029063">
    <property type="entry name" value="SAM-dependent_MTases_sf"/>
</dbReference>
<organism evidence="5 6">
    <name type="scientific">Nocardioides agariphilus</name>
    <dbReference type="NCBI Taxonomy" id="433664"/>
    <lineage>
        <taxon>Bacteria</taxon>
        <taxon>Bacillati</taxon>
        <taxon>Actinomycetota</taxon>
        <taxon>Actinomycetes</taxon>
        <taxon>Propionibacteriales</taxon>
        <taxon>Nocardioidaceae</taxon>
        <taxon>Nocardioides</taxon>
    </lineage>
</organism>
<evidence type="ECO:0000256" key="3">
    <source>
        <dbReference type="ARBA" id="ARBA00022679"/>
    </source>
</evidence>
<dbReference type="GO" id="GO:0032259">
    <property type="term" value="P:methylation"/>
    <property type="evidence" value="ECO:0007669"/>
    <property type="project" value="UniProtKB-KW"/>
</dbReference>
<evidence type="ECO:0000313" key="5">
    <source>
        <dbReference type="EMBL" id="MBF4767033.1"/>
    </source>
</evidence>
<dbReference type="SUPFAM" id="SSF53335">
    <property type="entry name" value="S-adenosyl-L-methionine-dependent methyltransferases"/>
    <property type="match status" value="1"/>
</dbReference>
<keyword evidence="3" id="KW-0808">Transferase</keyword>
<dbReference type="CDD" id="cd02440">
    <property type="entry name" value="AdoMet_MTases"/>
    <property type="match status" value="1"/>
</dbReference>
<keyword evidence="2 5" id="KW-0489">Methyltransferase</keyword>
<proteinExistence type="inferred from homology"/>
<dbReference type="EMBL" id="JADKPO010000004">
    <property type="protein sequence ID" value="MBF4767033.1"/>
    <property type="molecule type" value="Genomic_DNA"/>
</dbReference>
<dbReference type="PANTHER" id="PTHR44942:SF4">
    <property type="entry name" value="METHYLTRANSFERASE TYPE 11 DOMAIN-CONTAINING PROTEIN"/>
    <property type="match status" value="1"/>
</dbReference>
<evidence type="ECO:0000256" key="2">
    <source>
        <dbReference type="ARBA" id="ARBA00022603"/>
    </source>
</evidence>
<dbReference type="Pfam" id="PF08241">
    <property type="entry name" value="Methyltransf_11"/>
    <property type="match status" value="1"/>
</dbReference>
<gene>
    <name evidence="5" type="ORF">ISU10_04550</name>
</gene>
<keyword evidence="6" id="KW-1185">Reference proteome</keyword>
<feature type="domain" description="Methyltransferase type 11" evidence="4">
    <location>
        <begin position="42"/>
        <end position="134"/>
    </location>
</feature>
<evidence type="ECO:0000256" key="1">
    <source>
        <dbReference type="ARBA" id="ARBA00008361"/>
    </source>
</evidence>
<comment type="similarity">
    <text evidence="1">Belongs to the methyltransferase superfamily.</text>
</comment>
<name>A0A930VLG5_9ACTN</name>
<dbReference type="AlphaFoldDB" id="A0A930VLG5"/>
<dbReference type="GO" id="GO:0008757">
    <property type="term" value="F:S-adenosylmethionine-dependent methyltransferase activity"/>
    <property type="evidence" value="ECO:0007669"/>
    <property type="project" value="InterPro"/>
</dbReference>
<evidence type="ECO:0000313" key="6">
    <source>
        <dbReference type="Proteomes" id="UP000660668"/>
    </source>
</evidence>
<dbReference type="Proteomes" id="UP000660668">
    <property type="component" value="Unassembled WGS sequence"/>
</dbReference>
<dbReference type="InterPro" id="IPR051052">
    <property type="entry name" value="Diverse_substrate_MTase"/>
</dbReference>
<dbReference type="RefSeq" id="WP_194695183.1">
    <property type="nucleotide sequence ID" value="NZ_JADKPO010000004.1"/>
</dbReference>
<dbReference type="InterPro" id="IPR013216">
    <property type="entry name" value="Methyltransf_11"/>
</dbReference>
<sequence length="254" mass="26642">MTFDVTADAYARFMGRYADPLAELFADLVLDAGDLGADDKILDVGCGPGTVTAVLAARLGVGRIAAVDPSPTLVASARDRFPAADVREATAEQLPFDDGAFGAAVCQLVVPFMADPHRGLAEMSRVVRDGGVVAACAWDAAEGPMASYWRVADQLDPGAARAMDLPGSREGQLAAMMPPGICDIRSTTLTVHVEVATFEEWWSPFAFGIGPAGEYFVGLGPDEQEALREGCRASLPTEPIRISGTARAAVGRRG</sequence>
<dbReference type="PANTHER" id="PTHR44942">
    <property type="entry name" value="METHYLTRANSF_11 DOMAIN-CONTAINING PROTEIN"/>
    <property type="match status" value="1"/>
</dbReference>
<evidence type="ECO:0000259" key="4">
    <source>
        <dbReference type="Pfam" id="PF08241"/>
    </source>
</evidence>